<dbReference type="OrthoDB" id="5348404at2759"/>
<accession>A0A0C7MWW5</accession>
<keyword evidence="4 5" id="KW-0472">Membrane</keyword>
<dbReference type="InterPro" id="IPR005178">
    <property type="entry name" value="Ostalpha/TMEM184C"/>
</dbReference>
<evidence type="ECO:0000313" key="6">
    <source>
        <dbReference type="EMBL" id="CEP64486.1"/>
    </source>
</evidence>
<dbReference type="PANTHER" id="PTHR23423">
    <property type="entry name" value="ORGANIC SOLUTE TRANSPORTER-RELATED"/>
    <property type="match status" value="1"/>
</dbReference>
<protein>
    <submittedName>
        <fullName evidence="6">LALA0S11e05248g1_1</fullName>
    </submittedName>
</protein>
<keyword evidence="2 5" id="KW-0812">Transmembrane</keyword>
<evidence type="ECO:0000256" key="4">
    <source>
        <dbReference type="ARBA" id="ARBA00023136"/>
    </source>
</evidence>
<dbReference type="AlphaFoldDB" id="A0A0C7MWW5"/>
<evidence type="ECO:0000256" key="2">
    <source>
        <dbReference type="ARBA" id="ARBA00022692"/>
    </source>
</evidence>
<comment type="subcellular location">
    <subcellularLocation>
        <location evidence="1">Membrane</location>
        <topology evidence="1">Multi-pass membrane protein</topology>
    </subcellularLocation>
</comment>
<feature type="transmembrane region" description="Helical" evidence="5">
    <location>
        <begin position="49"/>
        <end position="72"/>
    </location>
</feature>
<dbReference type="Pfam" id="PF03619">
    <property type="entry name" value="Solute_trans_a"/>
    <property type="match status" value="1"/>
</dbReference>
<sequence length="416" mass="48046">MNYYIPRWWFILCVSSSLLSVGTSTVSIAQQFLNYRKPYEQRLVVRIQLMVPLFSTTCLLACVIPRIAQIWIDPVREIYESFVIYTFFTLLTLILGGERTIITQLSMGKPPMRHPILGLGRILPKIDMSDPSDFLSVKRGILQYVWFKPLYCAGTILCMQNNWYPEFWMPFWTISYNISASLSLYNLALFWKCLYDELQKYSPWSKFLCVKLIIFASYWQGIIIALMNKYGLIPNPPNSVDYGYVYQNAALCVEMIGFAIGHLIAFNWSAYNSKSIPEGARMRTIYALRDCFGCGDLKWDFKITFFGNLYNYRHFNSAEAVVAHRDSRSRLGRLQAGFRYSDGGRGNYWVNSVESSSPSPSAAYGSVDGDEPWVDMARDGYIPEDPNYPVTWDINSYKYSRDMEALRQNTRLSYAP</sequence>
<proteinExistence type="predicted"/>
<dbReference type="EMBL" id="LN736370">
    <property type="protein sequence ID" value="CEP64486.1"/>
    <property type="molecule type" value="Genomic_DNA"/>
</dbReference>
<evidence type="ECO:0000313" key="7">
    <source>
        <dbReference type="Proteomes" id="UP000054304"/>
    </source>
</evidence>
<dbReference type="HOGENOM" id="CLU_012923_4_0_1"/>
<dbReference type="STRING" id="1245769.A0A0C7MWW5"/>
<evidence type="ECO:0000256" key="1">
    <source>
        <dbReference type="ARBA" id="ARBA00004141"/>
    </source>
</evidence>
<keyword evidence="7" id="KW-1185">Reference proteome</keyword>
<dbReference type="GO" id="GO:0005774">
    <property type="term" value="C:vacuolar membrane"/>
    <property type="evidence" value="ECO:0007669"/>
    <property type="project" value="EnsemblFungi"/>
</dbReference>
<evidence type="ECO:0000256" key="3">
    <source>
        <dbReference type="ARBA" id="ARBA00022989"/>
    </source>
</evidence>
<name>A0A0C7MWW5_9SACH</name>
<reference evidence="6 7" key="1">
    <citation type="submission" date="2014-12" db="EMBL/GenBank/DDBJ databases">
        <authorList>
            <person name="Neuveglise Cecile"/>
        </authorList>
    </citation>
    <scope>NUCLEOTIDE SEQUENCE [LARGE SCALE GENOMIC DNA]</scope>
    <source>
        <strain evidence="6 7">CBS 12615</strain>
    </source>
</reference>
<dbReference type="RefSeq" id="XP_022630693.1">
    <property type="nucleotide sequence ID" value="XM_022775330.1"/>
</dbReference>
<feature type="transmembrane region" description="Helical" evidence="5">
    <location>
        <begin position="78"/>
        <end position="97"/>
    </location>
</feature>
<dbReference type="GeneID" id="34688039"/>
<organism evidence="6 7">
    <name type="scientific">Lachancea lanzarotensis</name>
    <dbReference type="NCBI Taxonomy" id="1245769"/>
    <lineage>
        <taxon>Eukaryota</taxon>
        <taxon>Fungi</taxon>
        <taxon>Dikarya</taxon>
        <taxon>Ascomycota</taxon>
        <taxon>Saccharomycotina</taxon>
        <taxon>Saccharomycetes</taxon>
        <taxon>Saccharomycetales</taxon>
        <taxon>Saccharomycetaceae</taxon>
        <taxon>Lachancea</taxon>
    </lineage>
</organism>
<dbReference type="GO" id="GO:0044395">
    <property type="term" value="P:protein targeting to vacuolar membrane"/>
    <property type="evidence" value="ECO:0007669"/>
    <property type="project" value="EnsemblFungi"/>
</dbReference>
<gene>
    <name evidence="6" type="ORF">LALA0_S11e05248g</name>
</gene>
<feature type="transmembrane region" description="Helical" evidence="5">
    <location>
        <begin position="6"/>
        <end position="29"/>
    </location>
</feature>
<dbReference type="Proteomes" id="UP000054304">
    <property type="component" value="Unassembled WGS sequence"/>
</dbReference>
<feature type="transmembrane region" description="Helical" evidence="5">
    <location>
        <begin position="246"/>
        <end position="266"/>
    </location>
</feature>
<feature type="transmembrane region" description="Helical" evidence="5">
    <location>
        <begin position="176"/>
        <end position="195"/>
    </location>
</feature>
<evidence type="ECO:0000256" key="5">
    <source>
        <dbReference type="SAM" id="Phobius"/>
    </source>
</evidence>
<feature type="transmembrane region" description="Helical" evidence="5">
    <location>
        <begin position="207"/>
        <end position="226"/>
    </location>
</feature>
<dbReference type="SMART" id="SM01417">
    <property type="entry name" value="Solute_trans_a"/>
    <property type="match status" value="1"/>
</dbReference>
<dbReference type="GO" id="GO:0007033">
    <property type="term" value="P:vacuole organization"/>
    <property type="evidence" value="ECO:0007669"/>
    <property type="project" value="EnsemblFungi"/>
</dbReference>
<keyword evidence="3 5" id="KW-1133">Transmembrane helix</keyword>